<organism evidence="1 2">
    <name type="scientific">Lentinus brumalis</name>
    <dbReference type="NCBI Taxonomy" id="2498619"/>
    <lineage>
        <taxon>Eukaryota</taxon>
        <taxon>Fungi</taxon>
        <taxon>Dikarya</taxon>
        <taxon>Basidiomycota</taxon>
        <taxon>Agaricomycotina</taxon>
        <taxon>Agaricomycetes</taxon>
        <taxon>Polyporales</taxon>
        <taxon>Polyporaceae</taxon>
        <taxon>Lentinus</taxon>
    </lineage>
</organism>
<name>A0A371DJT8_9APHY</name>
<keyword evidence="2" id="KW-1185">Reference proteome</keyword>
<proteinExistence type="predicted"/>
<dbReference type="EMBL" id="KZ857389">
    <property type="protein sequence ID" value="RDX52800.1"/>
    <property type="molecule type" value="Genomic_DNA"/>
</dbReference>
<gene>
    <name evidence="1" type="ORF">OH76DRAFT_1325958</name>
</gene>
<evidence type="ECO:0000313" key="1">
    <source>
        <dbReference type="EMBL" id="RDX52800.1"/>
    </source>
</evidence>
<reference evidence="1 2" key="1">
    <citation type="journal article" date="2018" name="Biotechnol. Biofuels">
        <title>Integrative visual omics of the white-rot fungus Polyporus brumalis exposes the biotechnological potential of its oxidative enzymes for delignifying raw plant biomass.</title>
        <authorList>
            <person name="Miyauchi S."/>
            <person name="Rancon A."/>
            <person name="Drula E."/>
            <person name="Hage H."/>
            <person name="Chaduli D."/>
            <person name="Favel A."/>
            <person name="Grisel S."/>
            <person name="Henrissat B."/>
            <person name="Herpoel-Gimbert I."/>
            <person name="Ruiz-Duenas F.J."/>
            <person name="Chevret D."/>
            <person name="Hainaut M."/>
            <person name="Lin J."/>
            <person name="Wang M."/>
            <person name="Pangilinan J."/>
            <person name="Lipzen A."/>
            <person name="Lesage-Meessen L."/>
            <person name="Navarro D."/>
            <person name="Riley R."/>
            <person name="Grigoriev I.V."/>
            <person name="Zhou S."/>
            <person name="Raouche S."/>
            <person name="Rosso M.N."/>
        </authorList>
    </citation>
    <scope>NUCLEOTIDE SEQUENCE [LARGE SCALE GENOMIC DNA]</scope>
    <source>
        <strain evidence="1 2">BRFM 1820</strain>
    </source>
</reference>
<sequence length="254" mass="29141">MDAETATALQYWKRHRYVEHQLPFVDAVRSLSTREPLLELHRVGAKNNEWLVCHKGSSRPAVMTYAGIFSEAEPYDTGNLVWGNNDASPQLEESRITRFAGFKASYSYTLETYKDQEIWFLQKSLEEYVCSVPGFNPDGVPRLEWQNGQMVLWRFVLRTPMFIPYQSRGVHPPAPAGLHPWVQAAHAKTRNYRANPKRPRVRAIENGELLPISSCSVNKLEYGDVVGLVFTVSYVLNTVNWQPVYHLSDVIRVM</sequence>
<feature type="non-terminal residue" evidence="1">
    <location>
        <position position="254"/>
    </location>
</feature>
<dbReference type="Proteomes" id="UP000256964">
    <property type="component" value="Unassembled WGS sequence"/>
</dbReference>
<dbReference type="OrthoDB" id="2749284at2759"/>
<dbReference type="AlphaFoldDB" id="A0A371DJT8"/>
<evidence type="ECO:0000313" key="2">
    <source>
        <dbReference type="Proteomes" id="UP000256964"/>
    </source>
</evidence>
<dbReference type="STRING" id="139420.A0A371DJT8"/>
<protein>
    <submittedName>
        <fullName evidence="1">Uncharacterized protein</fullName>
    </submittedName>
</protein>
<accession>A0A371DJT8</accession>